<gene>
    <name evidence="3" type="ORF">JOF46_002306</name>
</gene>
<organism evidence="3 4">
    <name type="scientific">Paeniglutamicibacter psychrophenolicus</name>
    <dbReference type="NCBI Taxonomy" id="257454"/>
    <lineage>
        <taxon>Bacteria</taxon>
        <taxon>Bacillati</taxon>
        <taxon>Actinomycetota</taxon>
        <taxon>Actinomycetes</taxon>
        <taxon>Micrococcales</taxon>
        <taxon>Micrococcaceae</taxon>
        <taxon>Paeniglutamicibacter</taxon>
    </lineage>
</organism>
<keyword evidence="2" id="KW-1133">Transmembrane helix</keyword>
<evidence type="ECO:0000256" key="1">
    <source>
        <dbReference type="SAM" id="MobiDB-lite"/>
    </source>
</evidence>
<comment type="caution">
    <text evidence="3">The sequence shown here is derived from an EMBL/GenBank/DDBJ whole genome shotgun (WGS) entry which is preliminary data.</text>
</comment>
<dbReference type="EMBL" id="JAGIOE010000001">
    <property type="protein sequence ID" value="MBP2374394.1"/>
    <property type="molecule type" value="Genomic_DNA"/>
</dbReference>
<name>A0ABS4WFP5_9MICC</name>
<evidence type="ECO:0000313" key="4">
    <source>
        <dbReference type="Proteomes" id="UP000766570"/>
    </source>
</evidence>
<protein>
    <recommendedName>
        <fullName evidence="5">DUF3618 domain-containing protein</fullName>
    </recommendedName>
</protein>
<feature type="region of interest" description="Disordered" evidence="1">
    <location>
        <begin position="118"/>
        <end position="141"/>
    </location>
</feature>
<sequence length="141" mass="15373">MSDLEKQMKSIQNHLALWAQKAKKDYPEQLEHSVRSAVDRLDPAALAHASEEVIATLTGNRKTARRARKAIEKSLVNAKRKAGTRHRGKGKALTCLAILAAIGILVAVAVRRASYGSEPVAYRGSKPAPRNDATSEPDNEH</sequence>
<keyword evidence="4" id="KW-1185">Reference proteome</keyword>
<proteinExistence type="predicted"/>
<accession>A0ABS4WFP5</accession>
<evidence type="ECO:0008006" key="5">
    <source>
        <dbReference type="Google" id="ProtNLM"/>
    </source>
</evidence>
<evidence type="ECO:0000256" key="2">
    <source>
        <dbReference type="SAM" id="Phobius"/>
    </source>
</evidence>
<evidence type="ECO:0000313" key="3">
    <source>
        <dbReference type="EMBL" id="MBP2374394.1"/>
    </source>
</evidence>
<feature type="transmembrane region" description="Helical" evidence="2">
    <location>
        <begin position="90"/>
        <end position="110"/>
    </location>
</feature>
<keyword evidence="2" id="KW-0812">Transmembrane</keyword>
<reference evidence="3 4" key="1">
    <citation type="submission" date="2021-03" db="EMBL/GenBank/DDBJ databases">
        <title>Sequencing the genomes of 1000 actinobacteria strains.</title>
        <authorList>
            <person name="Klenk H.-P."/>
        </authorList>
    </citation>
    <scope>NUCLEOTIDE SEQUENCE [LARGE SCALE GENOMIC DNA]</scope>
    <source>
        <strain evidence="3 4">DSM 15454</strain>
    </source>
</reference>
<dbReference type="Proteomes" id="UP000766570">
    <property type="component" value="Unassembled WGS sequence"/>
</dbReference>
<keyword evidence="2" id="KW-0472">Membrane</keyword>
<dbReference type="RefSeq" id="WP_209907421.1">
    <property type="nucleotide sequence ID" value="NZ_BAAAMI010000006.1"/>
</dbReference>